<evidence type="ECO:0000256" key="2">
    <source>
        <dbReference type="SAM" id="Phobius"/>
    </source>
</evidence>
<feature type="compositionally biased region" description="Polar residues" evidence="1">
    <location>
        <begin position="69"/>
        <end position="80"/>
    </location>
</feature>
<organism evidence="3 4">
    <name type="scientific">Aromatoleum aromaticum (strain DSM 19018 / LMG 30748 / EbN1)</name>
    <name type="common">Azoarcus sp. (strain EbN1)</name>
    <dbReference type="NCBI Taxonomy" id="76114"/>
    <lineage>
        <taxon>Bacteria</taxon>
        <taxon>Pseudomonadati</taxon>
        <taxon>Pseudomonadota</taxon>
        <taxon>Betaproteobacteria</taxon>
        <taxon>Rhodocyclales</taxon>
        <taxon>Rhodocyclaceae</taxon>
        <taxon>Aromatoleum</taxon>
    </lineage>
</organism>
<sequence>MNRKQDGFIRFGTMTLLVSGLAFFGLLIYGMTSGQELPLWPAIAVALVNVIAAAKIIMTVKNGRSQQQAPASSLLGSSDKTVILPPDKGRQK</sequence>
<keyword evidence="4" id="KW-1185">Reference proteome</keyword>
<feature type="region of interest" description="Disordered" evidence="1">
    <location>
        <begin position="69"/>
        <end position="92"/>
    </location>
</feature>
<dbReference type="EMBL" id="CR555306">
    <property type="protein sequence ID" value="CAI09367.1"/>
    <property type="molecule type" value="Genomic_DNA"/>
</dbReference>
<dbReference type="RefSeq" id="WP_011239032.1">
    <property type="nucleotide sequence ID" value="NC_006513.1"/>
</dbReference>
<dbReference type="Proteomes" id="UP000006552">
    <property type="component" value="Chromosome"/>
</dbReference>
<accession>Q5NZZ7</accession>
<gene>
    <name evidence="3" type="ORF">ebA5711</name>
</gene>
<keyword evidence="2" id="KW-1133">Transmembrane helix</keyword>
<dbReference type="HOGENOM" id="CLU_2406954_0_0_4"/>
<proteinExistence type="predicted"/>
<keyword evidence="2" id="KW-0472">Membrane</keyword>
<dbReference type="KEGG" id="eba:ebA5711"/>
<keyword evidence="2" id="KW-0812">Transmembrane</keyword>
<feature type="transmembrane region" description="Helical" evidence="2">
    <location>
        <begin position="37"/>
        <end position="58"/>
    </location>
</feature>
<feature type="transmembrane region" description="Helical" evidence="2">
    <location>
        <begin position="7"/>
        <end position="31"/>
    </location>
</feature>
<evidence type="ECO:0000256" key="1">
    <source>
        <dbReference type="SAM" id="MobiDB-lite"/>
    </source>
</evidence>
<name>Q5NZZ7_AROAE</name>
<evidence type="ECO:0000313" key="4">
    <source>
        <dbReference type="Proteomes" id="UP000006552"/>
    </source>
</evidence>
<evidence type="ECO:0000313" key="3">
    <source>
        <dbReference type="EMBL" id="CAI09367.1"/>
    </source>
</evidence>
<dbReference type="AlphaFoldDB" id="Q5NZZ7"/>
<protein>
    <recommendedName>
        <fullName evidence="5">Transmembrane protein</fullName>
    </recommendedName>
</protein>
<reference evidence="3 4" key="1">
    <citation type="journal article" date="2005" name="Arch. Microbiol.">
        <title>The genome sequence of an anaerobic aromatic-degrading denitrifying bacterium, strain EbN1.</title>
        <authorList>
            <person name="Rabus R."/>
            <person name="Kube M."/>
            <person name="Heider J."/>
            <person name="Beck A."/>
            <person name="Heitmann K."/>
            <person name="Widdel F."/>
            <person name="Reinhardt R."/>
        </authorList>
    </citation>
    <scope>NUCLEOTIDE SEQUENCE [LARGE SCALE GENOMIC DNA]</scope>
    <source>
        <strain evidence="3 4">EbN1</strain>
    </source>
</reference>
<evidence type="ECO:0008006" key="5">
    <source>
        <dbReference type="Google" id="ProtNLM"/>
    </source>
</evidence>